<dbReference type="PIRSF" id="PIRSF005739">
    <property type="entry name" value="O-mtase"/>
    <property type="match status" value="1"/>
</dbReference>
<sequence length="396" mass="43899">MEDTTAALKAAEELVEALKKTKSATSPASHLHLLKLADKARAALETPYDLISRHGNELSLSAALEVLVKTGAVEKVPTQPNTSIPASDLARATNMDISALQRLMRLAISNGIFVEPSPDVYAHNSTSIAYDALGPFFLMTIAHSGASSYLPDYFASHAPNDILDLKKSPYAYSKGHEGLTYYECLDLEPEFRKIWNAVLQIMEKNMPITGMFPFESLKEQVEREPERAFIVDIAGGRGQALLKLQEEIPGVFGGKLILQDLPVVVDSLRDEELPGIEKMGYDIFTRQPVENAHVYFMRRILHDFYNPPCVEILKNTAAAMGPDSRLIVCDMLVPEKVEADGPKELYWLDFSLMLIGGKEKTLREFEGIFDAAGLELVKVYPSGFGATVHLETRLKR</sequence>
<dbReference type="Gene3D" id="1.10.10.10">
    <property type="entry name" value="Winged helix-like DNA-binding domain superfamily/Winged helix DNA-binding domain"/>
    <property type="match status" value="1"/>
</dbReference>
<evidence type="ECO:0000256" key="3">
    <source>
        <dbReference type="ARBA" id="ARBA00022691"/>
    </source>
</evidence>
<dbReference type="PROSITE" id="PS51683">
    <property type="entry name" value="SAM_OMT_II"/>
    <property type="match status" value="1"/>
</dbReference>
<name>A0AAN6YJA0_9PEZI</name>
<keyword evidence="7" id="KW-1185">Reference proteome</keyword>
<protein>
    <submittedName>
        <fullName evidence="6">Sterigmatocystin 8-O-methyltransferase</fullName>
    </submittedName>
</protein>
<dbReference type="InterPro" id="IPR029063">
    <property type="entry name" value="SAM-dependent_MTases_sf"/>
</dbReference>
<dbReference type="InterPro" id="IPR036390">
    <property type="entry name" value="WH_DNA-bd_sf"/>
</dbReference>
<evidence type="ECO:0000256" key="4">
    <source>
        <dbReference type="PIRSR" id="PIRSR005739-1"/>
    </source>
</evidence>
<evidence type="ECO:0000256" key="1">
    <source>
        <dbReference type="ARBA" id="ARBA00022603"/>
    </source>
</evidence>
<dbReference type="PANTHER" id="PTHR43712">
    <property type="entry name" value="PUTATIVE (AFU_ORTHOLOGUE AFUA_4G14580)-RELATED"/>
    <property type="match status" value="1"/>
</dbReference>
<evidence type="ECO:0000313" key="6">
    <source>
        <dbReference type="EMBL" id="KAK4219585.1"/>
    </source>
</evidence>
<reference evidence="6" key="1">
    <citation type="journal article" date="2023" name="Mol. Phylogenet. Evol.">
        <title>Genome-scale phylogeny and comparative genomics of the fungal order Sordariales.</title>
        <authorList>
            <person name="Hensen N."/>
            <person name="Bonometti L."/>
            <person name="Westerberg I."/>
            <person name="Brannstrom I.O."/>
            <person name="Guillou S."/>
            <person name="Cros-Aarteil S."/>
            <person name="Calhoun S."/>
            <person name="Haridas S."/>
            <person name="Kuo A."/>
            <person name="Mondo S."/>
            <person name="Pangilinan J."/>
            <person name="Riley R."/>
            <person name="LaButti K."/>
            <person name="Andreopoulos B."/>
            <person name="Lipzen A."/>
            <person name="Chen C."/>
            <person name="Yan M."/>
            <person name="Daum C."/>
            <person name="Ng V."/>
            <person name="Clum A."/>
            <person name="Steindorff A."/>
            <person name="Ohm R.A."/>
            <person name="Martin F."/>
            <person name="Silar P."/>
            <person name="Natvig D.O."/>
            <person name="Lalanne C."/>
            <person name="Gautier V."/>
            <person name="Ament-Velasquez S.L."/>
            <person name="Kruys A."/>
            <person name="Hutchinson M.I."/>
            <person name="Powell A.J."/>
            <person name="Barry K."/>
            <person name="Miller A.N."/>
            <person name="Grigoriev I.V."/>
            <person name="Debuchy R."/>
            <person name="Gladieux P."/>
            <person name="Hiltunen Thoren M."/>
            <person name="Johannesson H."/>
        </authorList>
    </citation>
    <scope>NUCLEOTIDE SEQUENCE</scope>
    <source>
        <strain evidence="6">PSN293</strain>
    </source>
</reference>
<dbReference type="GO" id="GO:0008171">
    <property type="term" value="F:O-methyltransferase activity"/>
    <property type="evidence" value="ECO:0007669"/>
    <property type="project" value="InterPro"/>
</dbReference>
<dbReference type="Proteomes" id="UP001301769">
    <property type="component" value="Unassembled WGS sequence"/>
</dbReference>
<evidence type="ECO:0000313" key="7">
    <source>
        <dbReference type="Proteomes" id="UP001301769"/>
    </source>
</evidence>
<evidence type="ECO:0000256" key="2">
    <source>
        <dbReference type="ARBA" id="ARBA00022679"/>
    </source>
</evidence>
<keyword evidence="1" id="KW-0489">Methyltransferase</keyword>
<organism evidence="6 7">
    <name type="scientific">Rhypophila decipiens</name>
    <dbReference type="NCBI Taxonomy" id="261697"/>
    <lineage>
        <taxon>Eukaryota</taxon>
        <taxon>Fungi</taxon>
        <taxon>Dikarya</taxon>
        <taxon>Ascomycota</taxon>
        <taxon>Pezizomycotina</taxon>
        <taxon>Sordariomycetes</taxon>
        <taxon>Sordariomycetidae</taxon>
        <taxon>Sordariales</taxon>
        <taxon>Naviculisporaceae</taxon>
        <taxon>Rhypophila</taxon>
    </lineage>
</organism>
<proteinExistence type="predicted"/>
<dbReference type="SUPFAM" id="SSF53335">
    <property type="entry name" value="S-adenosyl-L-methionine-dependent methyltransferases"/>
    <property type="match status" value="1"/>
</dbReference>
<dbReference type="SUPFAM" id="SSF46785">
    <property type="entry name" value="Winged helix' DNA-binding domain"/>
    <property type="match status" value="1"/>
</dbReference>
<feature type="domain" description="O-methyltransferase C-terminal" evidence="5">
    <location>
        <begin position="178"/>
        <end position="374"/>
    </location>
</feature>
<reference evidence="6" key="2">
    <citation type="submission" date="2023-05" db="EMBL/GenBank/DDBJ databases">
        <authorList>
            <consortium name="Lawrence Berkeley National Laboratory"/>
            <person name="Steindorff A."/>
            <person name="Hensen N."/>
            <person name="Bonometti L."/>
            <person name="Westerberg I."/>
            <person name="Brannstrom I.O."/>
            <person name="Guillou S."/>
            <person name="Cros-Aarteil S."/>
            <person name="Calhoun S."/>
            <person name="Haridas S."/>
            <person name="Kuo A."/>
            <person name="Mondo S."/>
            <person name="Pangilinan J."/>
            <person name="Riley R."/>
            <person name="Labutti K."/>
            <person name="Andreopoulos B."/>
            <person name="Lipzen A."/>
            <person name="Chen C."/>
            <person name="Yanf M."/>
            <person name="Daum C."/>
            <person name="Ng V."/>
            <person name="Clum A."/>
            <person name="Ohm R."/>
            <person name="Martin F."/>
            <person name="Silar P."/>
            <person name="Natvig D."/>
            <person name="Lalanne C."/>
            <person name="Gautier V."/>
            <person name="Ament-Velasquez S.L."/>
            <person name="Kruys A."/>
            <person name="Hutchinson M.I."/>
            <person name="Powell A.J."/>
            <person name="Barry K."/>
            <person name="Miller A.N."/>
            <person name="Grigoriev I.V."/>
            <person name="Debuchy R."/>
            <person name="Gladieux P."/>
            <person name="Thoren M.H."/>
            <person name="Johannesson H."/>
        </authorList>
    </citation>
    <scope>NUCLEOTIDE SEQUENCE</scope>
    <source>
        <strain evidence="6">PSN293</strain>
    </source>
</reference>
<dbReference type="InterPro" id="IPR001077">
    <property type="entry name" value="COMT_C"/>
</dbReference>
<keyword evidence="3" id="KW-0949">S-adenosyl-L-methionine</keyword>
<dbReference type="InterPro" id="IPR016461">
    <property type="entry name" value="COMT-like"/>
</dbReference>
<dbReference type="InterPro" id="IPR036388">
    <property type="entry name" value="WH-like_DNA-bd_sf"/>
</dbReference>
<dbReference type="Pfam" id="PF00891">
    <property type="entry name" value="Methyltransf_2"/>
    <property type="match status" value="1"/>
</dbReference>
<dbReference type="AlphaFoldDB" id="A0AAN6YJA0"/>
<comment type="caution">
    <text evidence="6">The sequence shown here is derived from an EMBL/GenBank/DDBJ whole genome shotgun (WGS) entry which is preliminary data.</text>
</comment>
<dbReference type="EMBL" id="MU858047">
    <property type="protein sequence ID" value="KAK4219585.1"/>
    <property type="molecule type" value="Genomic_DNA"/>
</dbReference>
<gene>
    <name evidence="6" type="ORF">QBC37DRAFT_108594</name>
</gene>
<dbReference type="Gene3D" id="3.40.50.150">
    <property type="entry name" value="Vaccinia Virus protein VP39"/>
    <property type="match status" value="1"/>
</dbReference>
<accession>A0AAN6YJA0</accession>
<keyword evidence="2" id="KW-0808">Transferase</keyword>
<feature type="active site" description="Proton acceptor" evidence="4">
    <location>
        <position position="302"/>
    </location>
</feature>
<evidence type="ECO:0000259" key="5">
    <source>
        <dbReference type="Pfam" id="PF00891"/>
    </source>
</evidence>
<dbReference type="GO" id="GO:0032259">
    <property type="term" value="P:methylation"/>
    <property type="evidence" value="ECO:0007669"/>
    <property type="project" value="UniProtKB-KW"/>
</dbReference>
<dbReference type="PANTHER" id="PTHR43712:SF2">
    <property type="entry name" value="O-METHYLTRANSFERASE CICE"/>
    <property type="match status" value="1"/>
</dbReference>